<gene>
    <name evidence="2" type="ORF">T040910_003</name>
</gene>
<feature type="compositionally biased region" description="Basic and acidic residues" evidence="1">
    <location>
        <begin position="21"/>
        <end position="30"/>
    </location>
</feature>
<proteinExistence type="predicted"/>
<evidence type="ECO:0000256" key="1">
    <source>
        <dbReference type="SAM" id="MobiDB-lite"/>
    </source>
</evidence>
<accession>A0A1D8KJB7</accession>
<feature type="compositionally biased region" description="Polar residues" evidence="1">
    <location>
        <begin position="34"/>
        <end position="44"/>
    </location>
</feature>
<sequence>MGRSEKKKKERDAAAARAAKKRQEDAEKSKMTIGVTSFGKTNSSDSSAMRYPFHQSIAADSDYVSFEFYEYQPPFAKEGGGAKQTDYNSSISDDILGAPKEKILIYMPEDIQAEYGANWGGAGFGLISKGLMGGAANVFDGTFNIGDAFDAGMEAAKGATKRKTLDLVVGLANKALGTSVTSNQALGGMEGKVVNPNVEMMYESPEMRGFSLNFKMFSSNDGESDEIRKICNTFKRNMLPTFEGAFIKVPNIVKVTFMTGNSPNQYVSQFKPCAVTNISINYTPDGSWATYREGRPVATQLTLQFKELKMLFAEDITIDGASY</sequence>
<evidence type="ECO:0000313" key="3">
    <source>
        <dbReference type="Proteomes" id="UP000240804"/>
    </source>
</evidence>
<dbReference type="EMBL" id="KU686198">
    <property type="protein sequence ID" value="AOV58747.1"/>
    <property type="molecule type" value="Genomic_DNA"/>
</dbReference>
<reference evidence="2 3" key="1">
    <citation type="journal article" date="2016" name="Virology">
        <title>The genomic content and context of auxiliary metabolic genes in marine cyanomyoviruses.</title>
        <authorList>
            <person name="Crummett L.T."/>
            <person name="Puxty R.J."/>
            <person name="Weihe C."/>
            <person name="Marston M.F."/>
            <person name="Martiny J.B."/>
        </authorList>
    </citation>
    <scope>NUCLEOTIDE SEQUENCE [LARGE SCALE GENOMIC DNA]</scope>
    <source>
        <strain evidence="2">0910TB04</strain>
    </source>
</reference>
<dbReference type="Proteomes" id="UP000240804">
    <property type="component" value="Segment"/>
</dbReference>
<feature type="region of interest" description="Disordered" evidence="1">
    <location>
        <begin position="1"/>
        <end position="44"/>
    </location>
</feature>
<name>A0A1D8KJB7_9CAUD</name>
<protein>
    <submittedName>
        <fullName evidence="2">Baseplate tail tube cap</fullName>
    </submittedName>
</protein>
<organism evidence="2 3">
    <name type="scientific">Synechococcus phage S-CAM3</name>
    <dbReference type="NCBI Taxonomy" id="1883366"/>
    <lineage>
        <taxon>Viruses</taxon>
        <taxon>Duplodnaviria</taxon>
        <taxon>Heunggongvirae</taxon>
        <taxon>Uroviricota</taxon>
        <taxon>Caudoviricetes</taxon>
        <taxon>Pantevenvirales</taxon>
        <taxon>Kyanoviridae</taxon>
        <taxon>Charybdisvirus</taxon>
        <taxon>Charybdisvirus scam3</taxon>
    </lineage>
</organism>
<evidence type="ECO:0000313" key="2">
    <source>
        <dbReference type="EMBL" id="AOV58747.1"/>
    </source>
</evidence>